<dbReference type="InterPro" id="IPR037257">
    <property type="entry name" value="T2SS_E_N_sf"/>
</dbReference>
<dbReference type="PANTHER" id="PTHR30258">
    <property type="entry name" value="TYPE II SECRETION SYSTEM PROTEIN GSPE-RELATED"/>
    <property type="match status" value="1"/>
</dbReference>
<evidence type="ECO:0000313" key="6">
    <source>
        <dbReference type="Proteomes" id="UP001239019"/>
    </source>
</evidence>
<proteinExistence type="inferred from homology"/>
<dbReference type="Proteomes" id="UP001239019">
    <property type="component" value="Unassembled WGS sequence"/>
</dbReference>
<dbReference type="Pfam" id="PF05157">
    <property type="entry name" value="MshEN"/>
    <property type="match status" value="1"/>
</dbReference>
<keyword evidence="6" id="KW-1185">Reference proteome</keyword>
<sequence>MNRKQKIRIGDLLVQHKVISESQLEQALAEQKSSGRKLGRVLIDLGYVTEDEILDLLSRQLDIPHIDIRHFRFEPETARRLPETHARRYRALPLSTNEDGSVLVAMADPTDIFAFDEVSRLLGKTVHVGIVREADLLRTIDLVYRRTEEISSLAEELGEELSEGDYDLDELMAEDELTDAPVIRLLQSMFEDAVQVNASDIHIEPDDQVLRIRQRVDGVLQEQVIEGKRIASALVTRLKLMSQLDISEKRLPQDGRFSINVKGKTIDVRLSTMPISSGESVVMRLLDQSAGTMELKQLGIPEDMLPRIQRLISKPQGMVLVTGPTGSGKTTTLYAALNYVNRPDNKIITVEDPVEYRLPRVNQVQVHPRIGLDFARVLRTALRQDPDIILVGEMRDQETVDIGLRAAMTGHMVFSTLHTNNALATINRLMDMGAPGYMLAASLDAVIAQRLVRRVCDSCGRDKKPDDHQLAWLRARIGPEKADGMTFREGRGCPYCGNTGYRGRIGVYELLELDAILTDALRRNDLDDFEEQAQRRSGYRPLVMCALDYAEQGTTSLAEVIRLAGGLEGRVSAPNLDLSLSDG</sequence>
<dbReference type="Gene3D" id="3.30.450.90">
    <property type="match status" value="1"/>
</dbReference>
<evidence type="ECO:0000256" key="3">
    <source>
        <dbReference type="ARBA" id="ARBA00022840"/>
    </source>
</evidence>
<keyword evidence="3" id="KW-0067">ATP-binding</keyword>
<gene>
    <name evidence="5" type="ORF">RBH19_08345</name>
</gene>
<dbReference type="CDD" id="cd01129">
    <property type="entry name" value="PulE-GspE-like"/>
    <property type="match status" value="1"/>
</dbReference>
<reference evidence="5 6" key="1">
    <citation type="submission" date="2023-08" db="EMBL/GenBank/DDBJ databases">
        <title>Whole-genome sequencing of halo(alkali)philic microorganisms from hypersaline lakes.</title>
        <authorList>
            <person name="Sorokin D.Y."/>
            <person name="Abbas B."/>
            <person name="Merkel A.Y."/>
        </authorList>
    </citation>
    <scope>NUCLEOTIDE SEQUENCE [LARGE SCALE GENOMIC DNA]</scope>
    <source>
        <strain evidence="5 6">AB-CW4</strain>
    </source>
</reference>
<dbReference type="SMART" id="SM00382">
    <property type="entry name" value="AAA"/>
    <property type="match status" value="1"/>
</dbReference>
<evidence type="ECO:0000256" key="1">
    <source>
        <dbReference type="ARBA" id="ARBA00006611"/>
    </source>
</evidence>
<dbReference type="InterPro" id="IPR001482">
    <property type="entry name" value="T2SS/T4SS_dom"/>
</dbReference>
<comment type="caution">
    <text evidence="5">The sequence shown here is derived from an EMBL/GenBank/DDBJ whole genome shotgun (WGS) entry which is preliminary data.</text>
</comment>
<dbReference type="RefSeq" id="WP_306728374.1">
    <property type="nucleotide sequence ID" value="NZ_JAVDDT010000004.1"/>
</dbReference>
<dbReference type="EMBL" id="JAVDDT010000004">
    <property type="protein sequence ID" value="MDQ2069880.1"/>
    <property type="molecule type" value="Genomic_DNA"/>
</dbReference>
<dbReference type="SUPFAM" id="SSF160246">
    <property type="entry name" value="EspE N-terminal domain-like"/>
    <property type="match status" value="1"/>
</dbReference>
<dbReference type="PANTHER" id="PTHR30258:SF29">
    <property type="entry name" value="MSHA PILUS ASSEMBLY ATPASE MSHE"/>
    <property type="match status" value="1"/>
</dbReference>
<dbReference type="Gene3D" id="3.30.300.160">
    <property type="entry name" value="Type II secretion system, protein E, N-terminal domain"/>
    <property type="match status" value="1"/>
</dbReference>
<dbReference type="InterPro" id="IPR007831">
    <property type="entry name" value="T2SS_GspE_N"/>
</dbReference>
<accession>A0ABU0W8U8</accession>
<dbReference type="InterPro" id="IPR003593">
    <property type="entry name" value="AAA+_ATPase"/>
</dbReference>
<dbReference type="Pfam" id="PF00437">
    <property type="entry name" value="T2SSE"/>
    <property type="match status" value="1"/>
</dbReference>
<evidence type="ECO:0000313" key="5">
    <source>
        <dbReference type="EMBL" id="MDQ2069880.1"/>
    </source>
</evidence>
<comment type="similarity">
    <text evidence="1">Belongs to the GSP E family.</text>
</comment>
<organism evidence="5 6">
    <name type="scientific">Natronospira bacteriovora</name>
    <dbReference type="NCBI Taxonomy" id="3069753"/>
    <lineage>
        <taxon>Bacteria</taxon>
        <taxon>Pseudomonadati</taxon>
        <taxon>Pseudomonadota</taxon>
        <taxon>Gammaproteobacteria</taxon>
        <taxon>Natronospirales</taxon>
        <taxon>Natronospiraceae</taxon>
        <taxon>Natronospira</taxon>
    </lineage>
</organism>
<evidence type="ECO:0000259" key="4">
    <source>
        <dbReference type="PROSITE" id="PS00662"/>
    </source>
</evidence>
<name>A0ABU0W8U8_9GAMM</name>
<dbReference type="SUPFAM" id="SSF52540">
    <property type="entry name" value="P-loop containing nucleoside triphosphate hydrolases"/>
    <property type="match status" value="1"/>
</dbReference>
<protein>
    <submittedName>
        <fullName evidence="5">ATPase, T2SS/T4P/T4SS family</fullName>
    </submittedName>
</protein>
<keyword evidence="2" id="KW-0547">Nucleotide-binding</keyword>
<dbReference type="Gene3D" id="3.40.50.300">
    <property type="entry name" value="P-loop containing nucleotide triphosphate hydrolases"/>
    <property type="match status" value="1"/>
</dbReference>
<evidence type="ECO:0000256" key="2">
    <source>
        <dbReference type="ARBA" id="ARBA00022741"/>
    </source>
</evidence>
<feature type="domain" description="Bacterial type II secretion system protein E" evidence="4">
    <location>
        <begin position="382"/>
        <end position="396"/>
    </location>
</feature>
<dbReference type="PROSITE" id="PS00662">
    <property type="entry name" value="T2SP_E"/>
    <property type="match status" value="1"/>
</dbReference>
<dbReference type="InterPro" id="IPR027417">
    <property type="entry name" value="P-loop_NTPase"/>
</dbReference>